<dbReference type="InterPro" id="IPR033942">
    <property type="entry name" value="IMPase"/>
</dbReference>
<evidence type="ECO:0000256" key="6">
    <source>
        <dbReference type="ARBA" id="ARBA00022801"/>
    </source>
</evidence>
<dbReference type="Gene3D" id="3.40.190.80">
    <property type="match status" value="1"/>
</dbReference>
<evidence type="ECO:0000256" key="9">
    <source>
        <dbReference type="RuleBase" id="RU364068"/>
    </source>
</evidence>
<dbReference type="SUPFAM" id="SSF56655">
    <property type="entry name" value="Carbohydrate phosphatase"/>
    <property type="match status" value="1"/>
</dbReference>
<dbReference type="GO" id="GO:0046872">
    <property type="term" value="F:metal ion binding"/>
    <property type="evidence" value="ECO:0007669"/>
    <property type="project" value="UniProtKB-KW"/>
</dbReference>
<dbReference type="FunFam" id="3.30.540.10:FF:000004">
    <property type="entry name" value="Inositol-1-monophosphatase"/>
    <property type="match status" value="1"/>
</dbReference>
<evidence type="ECO:0000256" key="2">
    <source>
        <dbReference type="ARBA" id="ARBA00001946"/>
    </source>
</evidence>
<dbReference type="FunFam" id="3.40.190.80:FF:000002">
    <property type="entry name" value="Inositol-1-monophosphatase"/>
    <property type="match status" value="1"/>
</dbReference>
<dbReference type="InterPro" id="IPR000760">
    <property type="entry name" value="Inositol_monophosphatase-like"/>
</dbReference>
<dbReference type="GeneID" id="119738504"/>
<dbReference type="OrthoDB" id="10254945at2759"/>
<dbReference type="InterPro" id="IPR020550">
    <property type="entry name" value="Inositol_monophosphatase_CS"/>
</dbReference>
<keyword evidence="7 8" id="KW-0460">Magnesium</keyword>
<dbReference type="PANTHER" id="PTHR20854:SF4">
    <property type="entry name" value="INOSITOL-1-MONOPHOSPHATASE-RELATED"/>
    <property type="match status" value="1"/>
</dbReference>
<dbReference type="GO" id="GO:0046854">
    <property type="term" value="P:phosphatidylinositol phosphate biosynthetic process"/>
    <property type="evidence" value="ECO:0007669"/>
    <property type="project" value="InterPro"/>
</dbReference>
<evidence type="ECO:0000256" key="8">
    <source>
        <dbReference type="PIRSR" id="PIRSR600760-2"/>
    </source>
</evidence>
<dbReference type="Proteomes" id="UP000887568">
    <property type="component" value="Unplaced"/>
</dbReference>
<dbReference type="GO" id="GO:0006020">
    <property type="term" value="P:inositol metabolic process"/>
    <property type="evidence" value="ECO:0007669"/>
    <property type="project" value="TreeGrafter"/>
</dbReference>
<name>A0A914AYV7_PATMI</name>
<feature type="binding site" evidence="8">
    <location>
        <position position="226"/>
    </location>
    <ligand>
        <name>Mg(2+)</name>
        <dbReference type="ChEBI" id="CHEBI:18420"/>
        <label>1</label>
        <note>catalytic</note>
    </ligand>
</feature>
<dbReference type="RefSeq" id="XP_038069335.1">
    <property type="nucleotide sequence ID" value="XM_038213407.1"/>
</dbReference>
<dbReference type="EC" id="3.1.3.25" evidence="9"/>
<feature type="binding site" evidence="8">
    <location>
        <position position="96"/>
    </location>
    <ligand>
        <name>Mg(2+)</name>
        <dbReference type="ChEBI" id="CHEBI:18420"/>
        <label>1</label>
        <note>catalytic</note>
    </ligand>
</feature>
<dbReference type="InterPro" id="IPR020583">
    <property type="entry name" value="Inositol_monoP_metal-BS"/>
</dbReference>
<comment type="similarity">
    <text evidence="4 9">Belongs to the inositol monophosphatase superfamily.</text>
</comment>
<dbReference type="CDD" id="cd01639">
    <property type="entry name" value="IMPase"/>
    <property type="match status" value="1"/>
</dbReference>
<evidence type="ECO:0000256" key="7">
    <source>
        <dbReference type="ARBA" id="ARBA00022842"/>
    </source>
</evidence>
<feature type="binding site" evidence="8">
    <location>
        <position position="99"/>
    </location>
    <ligand>
        <name>Mg(2+)</name>
        <dbReference type="ChEBI" id="CHEBI:18420"/>
        <label>1</label>
        <note>catalytic</note>
    </ligand>
</feature>
<evidence type="ECO:0000256" key="5">
    <source>
        <dbReference type="ARBA" id="ARBA00022723"/>
    </source>
</evidence>
<sequence length="280" mass="30198">MEELQGDKELYQEYLCAAVEIAKKAGEEIRATFQSKKTVEMKSSPADLVTETDQKVEQLIISFLRSKFPDHCFIGEETTAAGVHCELTDNPTWIIDPVDGTTNFVHSFQFVAVSIGLSVSKENVVGVVYNPILDELFTAIKGQGAYCNGKPISCSKQQDISQCLALVEIGSSRVSAHLQTKLQNISSILQQGVHGVRSLGSAALNICQVARGGGDVYVEHGIHCWDMAAGDIILREAGGVTIDPKGGPLDLMSRCLIAASSPQLALSVSACLTHIDYQRD</sequence>
<dbReference type="PRINTS" id="PR00377">
    <property type="entry name" value="IMPHPHTASES"/>
</dbReference>
<organism evidence="10 11">
    <name type="scientific">Patiria miniata</name>
    <name type="common">Bat star</name>
    <name type="synonym">Asterina miniata</name>
    <dbReference type="NCBI Taxonomy" id="46514"/>
    <lineage>
        <taxon>Eukaryota</taxon>
        <taxon>Metazoa</taxon>
        <taxon>Echinodermata</taxon>
        <taxon>Eleutherozoa</taxon>
        <taxon>Asterozoa</taxon>
        <taxon>Asteroidea</taxon>
        <taxon>Valvatacea</taxon>
        <taxon>Valvatida</taxon>
        <taxon>Asterinidae</taxon>
        <taxon>Patiria</taxon>
    </lineage>
</organism>
<dbReference type="InterPro" id="IPR020552">
    <property type="entry name" value="Inositol_monoPase_Li-sen"/>
</dbReference>
<comment type="cofactor">
    <cofactor evidence="2 8 9">
        <name>Mg(2+)</name>
        <dbReference type="ChEBI" id="CHEBI:18420"/>
    </cofactor>
</comment>
<dbReference type="GO" id="GO:0008934">
    <property type="term" value="F:inositol monophosphate 1-phosphatase activity"/>
    <property type="evidence" value="ECO:0007669"/>
    <property type="project" value="InterPro"/>
</dbReference>
<dbReference type="Pfam" id="PF00459">
    <property type="entry name" value="Inositol_P"/>
    <property type="match status" value="1"/>
</dbReference>
<dbReference type="PROSITE" id="PS00630">
    <property type="entry name" value="IMP_2"/>
    <property type="match status" value="1"/>
</dbReference>
<dbReference type="EnsemblMetazoa" id="XM_038213407.1">
    <property type="protein sequence ID" value="XP_038069335.1"/>
    <property type="gene ID" value="LOC119738504"/>
</dbReference>
<keyword evidence="5 8" id="KW-0479">Metal-binding</keyword>
<dbReference type="GO" id="GO:0007165">
    <property type="term" value="P:signal transduction"/>
    <property type="evidence" value="ECO:0007669"/>
    <property type="project" value="TreeGrafter"/>
</dbReference>
<feature type="binding site" evidence="8">
    <location>
        <position position="76"/>
    </location>
    <ligand>
        <name>Mg(2+)</name>
        <dbReference type="ChEBI" id="CHEBI:18420"/>
        <label>1</label>
        <note>catalytic</note>
    </ligand>
</feature>
<evidence type="ECO:0000256" key="1">
    <source>
        <dbReference type="ARBA" id="ARBA00001033"/>
    </source>
</evidence>
<protein>
    <recommendedName>
        <fullName evidence="9">Inositol-1-monophosphatase</fullName>
        <ecNumber evidence="9">3.1.3.25</ecNumber>
    </recommendedName>
</protein>
<dbReference type="AlphaFoldDB" id="A0A914AYV7"/>
<evidence type="ECO:0000256" key="4">
    <source>
        <dbReference type="ARBA" id="ARBA00009759"/>
    </source>
</evidence>
<evidence type="ECO:0000256" key="3">
    <source>
        <dbReference type="ARBA" id="ARBA00005152"/>
    </source>
</evidence>
<comment type="catalytic activity">
    <reaction evidence="1 9">
        <text>a myo-inositol phosphate + H2O = myo-inositol + phosphate</text>
        <dbReference type="Rhea" id="RHEA:24056"/>
        <dbReference type="ChEBI" id="CHEBI:15377"/>
        <dbReference type="ChEBI" id="CHEBI:17268"/>
        <dbReference type="ChEBI" id="CHEBI:43474"/>
        <dbReference type="ChEBI" id="CHEBI:84139"/>
        <dbReference type="EC" id="3.1.3.25"/>
    </reaction>
</comment>
<reference evidence="10" key="1">
    <citation type="submission" date="2022-11" db="UniProtKB">
        <authorList>
            <consortium name="EnsemblMetazoa"/>
        </authorList>
    </citation>
    <scope>IDENTIFICATION</scope>
</reference>
<dbReference type="PRINTS" id="PR00378">
    <property type="entry name" value="LIIMPHPHTASE"/>
</dbReference>
<proteinExistence type="inferred from homology"/>
<dbReference type="PROSITE" id="PS00629">
    <property type="entry name" value="IMP_1"/>
    <property type="match status" value="1"/>
</dbReference>
<keyword evidence="11" id="KW-1185">Reference proteome</keyword>
<keyword evidence="6 9" id="KW-0378">Hydrolase</keyword>
<evidence type="ECO:0000313" key="10">
    <source>
        <dbReference type="EnsemblMetazoa" id="XP_038069335.1"/>
    </source>
</evidence>
<dbReference type="Gene3D" id="3.30.540.10">
    <property type="entry name" value="Fructose-1,6-Bisphosphatase, subunit A, domain 1"/>
    <property type="match status" value="1"/>
</dbReference>
<accession>A0A914AYV7</accession>
<dbReference type="OMA" id="ERGLHPW"/>
<dbReference type="PANTHER" id="PTHR20854">
    <property type="entry name" value="INOSITOL MONOPHOSPHATASE"/>
    <property type="match status" value="1"/>
</dbReference>
<evidence type="ECO:0000313" key="11">
    <source>
        <dbReference type="Proteomes" id="UP000887568"/>
    </source>
</evidence>
<comment type="pathway">
    <text evidence="3 9">Polyol metabolism; myo-inositol biosynthesis; myo-inositol from D-glucose 6-phosphate: step 2/2.</text>
</comment>